<feature type="active site" evidence="6">
    <location>
        <position position="38"/>
    </location>
</feature>
<evidence type="ECO:0000256" key="5">
    <source>
        <dbReference type="ARBA" id="ARBA00022801"/>
    </source>
</evidence>
<keyword evidence="2 6" id="KW-0698">rRNA processing</keyword>
<evidence type="ECO:0000313" key="9">
    <source>
        <dbReference type="Proteomes" id="UP000483018"/>
    </source>
</evidence>
<dbReference type="InterPro" id="IPR036389">
    <property type="entry name" value="RNase_III_sf"/>
</dbReference>
<evidence type="ECO:0000256" key="6">
    <source>
        <dbReference type="HAMAP-Rule" id="MF_01468"/>
    </source>
</evidence>
<keyword evidence="6" id="KW-0694">RNA-binding</keyword>
<reference evidence="8 9" key="1">
    <citation type="submission" date="2019-12" db="EMBL/GenBank/DDBJ databases">
        <title>Defluviitalea raffinosedens, isolated from a biogas fermenter, genome sequencing and characterization.</title>
        <authorList>
            <person name="Rettenmaier R."/>
            <person name="Schneider M."/>
            <person name="Neuhaus K."/>
            <person name="Liebl W."/>
            <person name="Zverlov V."/>
        </authorList>
    </citation>
    <scope>NUCLEOTIDE SEQUENCE [LARGE SCALE GENOMIC DNA]</scope>
    <source>
        <strain evidence="8 9">249c-K6</strain>
    </source>
</reference>
<keyword evidence="6" id="KW-0963">Cytoplasm</keyword>
<dbReference type="PANTHER" id="PTHR34276">
    <property type="entry name" value="MINI-RIBONUCLEASE 3"/>
    <property type="match status" value="1"/>
</dbReference>
<dbReference type="Pfam" id="PF00636">
    <property type="entry name" value="Ribonuclease_3"/>
    <property type="match status" value="1"/>
</dbReference>
<comment type="function">
    <text evidence="6">Involved in correct processing of both the 5' and 3' ends of 23S rRNA precursor. Processes 30S rRNA precursor transcript even in absence of ribonuclease 3 (Rnc); Rnc processes 30S rRNA into smaller rRNA precursors.</text>
</comment>
<evidence type="ECO:0000256" key="3">
    <source>
        <dbReference type="ARBA" id="ARBA00022722"/>
    </source>
</evidence>
<proteinExistence type="inferred from homology"/>
<sequence length="149" mass="17107">MENDSNIIKFLEDEHKSIEIKCVKPREYSPLVLAYIGDAVFELIIRTEIVSKGNAPVNKLHEAVREYVNASAQANMYHRIKNYLTEEEEAIFKRGRNAKSSSVPKNADLLDYKHATGLEALCGYLYLDGQIDRLRYLINLGMEEQKVEE</sequence>
<dbReference type="OrthoDB" id="46571at2"/>
<dbReference type="PANTHER" id="PTHR34276:SF1">
    <property type="entry name" value="MINI-RIBONUCLEASE 3"/>
    <property type="match status" value="1"/>
</dbReference>
<evidence type="ECO:0000313" key="8">
    <source>
        <dbReference type="EMBL" id="KAE9631332.1"/>
    </source>
</evidence>
<dbReference type="Gene3D" id="1.10.1520.10">
    <property type="entry name" value="Ribonuclease III domain"/>
    <property type="match status" value="1"/>
</dbReference>
<gene>
    <name evidence="6" type="primary">mrnC</name>
    <name evidence="8" type="ORF">GND95_11255</name>
</gene>
<keyword evidence="9" id="KW-1185">Reference proteome</keyword>
<comment type="subcellular location">
    <subcellularLocation>
        <location evidence="6">Cytoplasm</location>
    </subcellularLocation>
</comment>
<dbReference type="GO" id="GO:0019843">
    <property type="term" value="F:rRNA binding"/>
    <property type="evidence" value="ECO:0007669"/>
    <property type="project" value="UniProtKB-UniRule"/>
</dbReference>
<evidence type="ECO:0000256" key="2">
    <source>
        <dbReference type="ARBA" id="ARBA00022552"/>
    </source>
</evidence>
<organism evidence="8 9">
    <name type="scientific">Defluviitalea raffinosedens</name>
    <dbReference type="NCBI Taxonomy" id="1450156"/>
    <lineage>
        <taxon>Bacteria</taxon>
        <taxon>Bacillati</taxon>
        <taxon>Bacillota</taxon>
        <taxon>Clostridia</taxon>
        <taxon>Lachnospirales</taxon>
        <taxon>Defluviitaleaceae</taxon>
        <taxon>Defluviitalea</taxon>
    </lineage>
</organism>
<dbReference type="EC" id="3.1.26.-" evidence="6"/>
<dbReference type="AlphaFoldDB" id="A0A7C8HEP4"/>
<keyword evidence="3 6" id="KW-0540">Nuclease</keyword>
<dbReference type="PIRSF" id="PIRSF005520">
    <property type="entry name" value="UCP005520"/>
    <property type="match status" value="1"/>
</dbReference>
<comment type="cofactor">
    <cofactor evidence="6">
        <name>Mg(2+)</name>
        <dbReference type="ChEBI" id="CHEBI:18420"/>
    </cofactor>
</comment>
<comment type="similarity">
    <text evidence="6">Belongs to the MrnC RNase family.</text>
</comment>
<dbReference type="GO" id="GO:0006364">
    <property type="term" value="P:rRNA processing"/>
    <property type="evidence" value="ECO:0007669"/>
    <property type="project" value="UniProtKB-UniRule"/>
</dbReference>
<evidence type="ECO:0000256" key="4">
    <source>
        <dbReference type="ARBA" id="ARBA00022759"/>
    </source>
</evidence>
<dbReference type="EMBL" id="WSLF01000012">
    <property type="protein sequence ID" value="KAE9631332.1"/>
    <property type="molecule type" value="Genomic_DNA"/>
</dbReference>
<keyword evidence="6" id="KW-0699">rRNA-binding</keyword>
<dbReference type="InterPro" id="IPR008226">
    <property type="entry name" value="Mini3_fam"/>
</dbReference>
<accession>A0A7C8HEP4</accession>
<keyword evidence="4 6" id="KW-0255">Endonuclease</keyword>
<dbReference type="RefSeq" id="WP_158741259.1">
    <property type="nucleotide sequence ID" value="NZ_JAFBEP010000002.1"/>
</dbReference>
<name>A0A7C8HEP4_9FIRM</name>
<dbReference type="InterPro" id="IPR000999">
    <property type="entry name" value="RNase_III_dom"/>
</dbReference>
<comment type="subunit">
    <text evidence="6">Homodimer.</text>
</comment>
<dbReference type="GO" id="GO:0005737">
    <property type="term" value="C:cytoplasm"/>
    <property type="evidence" value="ECO:0007669"/>
    <property type="project" value="UniProtKB-SubCell"/>
</dbReference>
<keyword evidence="6" id="KW-0460">Magnesium</keyword>
<feature type="domain" description="RNase III" evidence="7">
    <location>
        <begin position="32"/>
        <end position="130"/>
    </location>
</feature>
<keyword evidence="1 6" id="KW-0690">Ribosome biogenesis</keyword>
<dbReference type="Proteomes" id="UP000483018">
    <property type="component" value="Unassembled WGS sequence"/>
</dbReference>
<protein>
    <recommendedName>
        <fullName evidence="6">Mini-ribonuclease 3</fullName>
        <shortName evidence="6">Mini-3</shortName>
        <shortName evidence="6">Mini-RNase 3</shortName>
        <ecNumber evidence="6">3.1.26.-</ecNumber>
    </recommendedName>
    <alternativeName>
        <fullName evidence="6">Mini-RNase III</fullName>
        <shortName evidence="6">Mini-III</shortName>
    </alternativeName>
</protein>
<comment type="caution">
    <text evidence="8">The sequence shown here is derived from an EMBL/GenBank/DDBJ whole genome shotgun (WGS) entry which is preliminary data.</text>
</comment>
<evidence type="ECO:0000259" key="7">
    <source>
        <dbReference type="Pfam" id="PF00636"/>
    </source>
</evidence>
<dbReference type="SUPFAM" id="SSF69065">
    <property type="entry name" value="RNase III domain-like"/>
    <property type="match status" value="1"/>
</dbReference>
<dbReference type="CDD" id="cd00593">
    <property type="entry name" value="RIBOc"/>
    <property type="match status" value="1"/>
</dbReference>
<keyword evidence="5 6" id="KW-0378">Hydrolase</keyword>
<evidence type="ECO:0000256" key="1">
    <source>
        <dbReference type="ARBA" id="ARBA00022517"/>
    </source>
</evidence>
<dbReference type="HAMAP" id="MF_01468">
    <property type="entry name" value="RNase_Mini_III"/>
    <property type="match status" value="1"/>
</dbReference>
<dbReference type="GO" id="GO:0004525">
    <property type="term" value="F:ribonuclease III activity"/>
    <property type="evidence" value="ECO:0007669"/>
    <property type="project" value="InterPro"/>
</dbReference>